<gene>
    <name evidence="13" type="primary">galE</name>
    <name evidence="13" type="ORF">M5X19_31030</name>
</gene>
<evidence type="ECO:0000256" key="5">
    <source>
        <dbReference type="ARBA" id="ARBA00013189"/>
    </source>
</evidence>
<dbReference type="InterPro" id="IPR001509">
    <property type="entry name" value="Epimerase_deHydtase"/>
</dbReference>
<name>A0ABT4GM31_9BACL</name>
<keyword evidence="9 11" id="KW-0413">Isomerase</keyword>
<evidence type="ECO:0000256" key="11">
    <source>
        <dbReference type="RuleBase" id="RU366046"/>
    </source>
</evidence>
<dbReference type="Gene3D" id="3.90.25.10">
    <property type="entry name" value="UDP-galactose 4-epimerase, domain 1"/>
    <property type="match status" value="1"/>
</dbReference>
<evidence type="ECO:0000256" key="7">
    <source>
        <dbReference type="ARBA" id="ARBA00023027"/>
    </source>
</evidence>
<keyword evidence="8" id="KW-0299">Galactose metabolism</keyword>
<organism evidence="13 14">
    <name type="scientific">Paenibacillus alginolyticus</name>
    <dbReference type="NCBI Taxonomy" id="59839"/>
    <lineage>
        <taxon>Bacteria</taxon>
        <taxon>Bacillati</taxon>
        <taxon>Bacillota</taxon>
        <taxon>Bacilli</taxon>
        <taxon>Bacillales</taxon>
        <taxon>Paenibacillaceae</taxon>
        <taxon>Paenibacillus</taxon>
    </lineage>
</organism>
<keyword evidence="7 11" id="KW-0520">NAD</keyword>
<evidence type="ECO:0000256" key="10">
    <source>
        <dbReference type="ARBA" id="ARBA00023277"/>
    </source>
</evidence>
<evidence type="ECO:0000313" key="14">
    <source>
        <dbReference type="Proteomes" id="UP001527099"/>
    </source>
</evidence>
<dbReference type="InterPro" id="IPR005886">
    <property type="entry name" value="UDP_G4E"/>
</dbReference>
<dbReference type="SUPFAM" id="SSF51735">
    <property type="entry name" value="NAD(P)-binding Rossmann-fold domains"/>
    <property type="match status" value="1"/>
</dbReference>
<comment type="pathway">
    <text evidence="3 11">Carbohydrate metabolism; galactose metabolism.</text>
</comment>
<dbReference type="PANTHER" id="PTHR43725:SF53">
    <property type="entry name" value="UDP-ARABINOSE 4-EPIMERASE 1"/>
    <property type="match status" value="1"/>
</dbReference>
<evidence type="ECO:0000256" key="4">
    <source>
        <dbReference type="ARBA" id="ARBA00007637"/>
    </source>
</evidence>
<protein>
    <recommendedName>
        <fullName evidence="6 11">UDP-glucose 4-epimerase</fullName>
        <ecNumber evidence="5 11">5.1.3.2</ecNumber>
    </recommendedName>
</protein>
<keyword evidence="14" id="KW-1185">Reference proteome</keyword>
<evidence type="ECO:0000259" key="12">
    <source>
        <dbReference type="Pfam" id="PF01370"/>
    </source>
</evidence>
<keyword evidence="10 11" id="KW-0119">Carbohydrate metabolism</keyword>
<comment type="caution">
    <text evidence="13">The sequence shown here is derived from an EMBL/GenBank/DDBJ whole genome shotgun (WGS) entry which is preliminary data.</text>
</comment>
<reference evidence="13 14" key="1">
    <citation type="submission" date="2022-05" db="EMBL/GenBank/DDBJ databases">
        <title>Genome Sequencing of Bee-Associated Microbes.</title>
        <authorList>
            <person name="Dunlap C."/>
        </authorList>
    </citation>
    <scope>NUCLEOTIDE SEQUENCE [LARGE SCALE GENOMIC DNA]</scope>
    <source>
        <strain evidence="13 14">NRRL B-14421</strain>
    </source>
</reference>
<dbReference type="Proteomes" id="UP001527099">
    <property type="component" value="Unassembled WGS sequence"/>
</dbReference>
<dbReference type="Pfam" id="PF01370">
    <property type="entry name" value="Epimerase"/>
    <property type="match status" value="1"/>
</dbReference>
<dbReference type="PANTHER" id="PTHR43725">
    <property type="entry name" value="UDP-GLUCOSE 4-EPIMERASE"/>
    <property type="match status" value="1"/>
</dbReference>
<comment type="cofactor">
    <cofactor evidence="2 11">
        <name>NAD(+)</name>
        <dbReference type="ChEBI" id="CHEBI:57540"/>
    </cofactor>
</comment>
<dbReference type="GO" id="GO:0003978">
    <property type="term" value="F:UDP-glucose 4-epimerase activity"/>
    <property type="evidence" value="ECO:0007669"/>
    <property type="project" value="UniProtKB-EC"/>
</dbReference>
<dbReference type="NCBIfam" id="TIGR01179">
    <property type="entry name" value="galE"/>
    <property type="match status" value="1"/>
</dbReference>
<dbReference type="EC" id="5.1.3.2" evidence="5 11"/>
<dbReference type="InterPro" id="IPR036291">
    <property type="entry name" value="NAD(P)-bd_dom_sf"/>
</dbReference>
<comment type="subunit">
    <text evidence="11">Homodimer.</text>
</comment>
<accession>A0ABT4GM31</accession>
<proteinExistence type="inferred from homology"/>
<comment type="similarity">
    <text evidence="4 11">Belongs to the NAD(P)-dependent epimerase/dehydratase family.</text>
</comment>
<feature type="domain" description="NAD-dependent epimerase/dehydratase" evidence="12">
    <location>
        <begin position="3"/>
        <end position="251"/>
    </location>
</feature>
<sequence>MAVLICGGAGYVGSHTSALLFEKNEELIIIDRMARERQNAVIGGKVYNGDLNNSEFLDKVFSENEIEAVIHLAASSLVGESMSCPLDYYNNNVVGTLRLLEAMNRYHVDKIIFSSTAAIYGNPKSVPIKESDGPSPTNPYGETKLAIERMLGWAEKAHGIKYVALRYFNVSGAHDSGEIGEDHSPETHLIPLMLQVALGQREKIVIFGDDYPTRDGSCIRDYVHVMDIAEAHYVALNKLRSDGPSGIYNIGNGEGFTVKEVIDTVSKVTGKPIPFEIGAKRAGDPAVLVASPILIRNELGWYPKRSTLLEMVESAWEWHRRHPQGFPKIDQGIQKEGNVT</sequence>
<comment type="catalytic activity">
    <reaction evidence="1 11">
        <text>UDP-alpha-D-glucose = UDP-alpha-D-galactose</text>
        <dbReference type="Rhea" id="RHEA:22168"/>
        <dbReference type="ChEBI" id="CHEBI:58885"/>
        <dbReference type="ChEBI" id="CHEBI:66914"/>
        <dbReference type="EC" id="5.1.3.2"/>
    </reaction>
</comment>
<evidence type="ECO:0000256" key="9">
    <source>
        <dbReference type="ARBA" id="ARBA00023235"/>
    </source>
</evidence>
<dbReference type="RefSeq" id="WP_268618064.1">
    <property type="nucleotide sequence ID" value="NZ_JAMDMX010000133.1"/>
</dbReference>
<evidence type="ECO:0000256" key="6">
    <source>
        <dbReference type="ARBA" id="ARBA00018569"/>
    </source>
</evidence>
<dbReference type="CDD" id="cd05247">
    <property type="entry name" value="UDP_G4E_1_SDR_e"/>
    <property type="match status" value="1"/>
</dbReference>
<evidence type="ECO:0000256" key="8">
    <source>
        <dbReference type="ARBA" id="ARBA00023144"/>
    </source>
</evidence>
<dbReference type="Gene3D" id="3.40.50.720">
    <property type="entry name" value="NAD(P)-binding Rossmann-like Domain"/>
    <property type="match status" value="1"/>
</dbReference>
<evidence type="ECO:0000256" key="2">
    <source>
        <dbReference type="ARBA" id="ARBA00001911"/>
    </source>
</evidence>
<evidence type="ECO:0000313" key="13">
    <source>
        <dbReference type="EMBL" id="MCY9697260.1"/>
    </source>
</evidence>
<dbReference type="EMBL" id="JAMDMX010000133">
    <property type="protein sequence ID" value="MCY9697260.1"/>
    <property type="molecule type" value="Genomic_DNA"/>
</dbReference>
<evidence type="ECO:0000256" key="3">
    <source>
        <dbReference type="ARBA" id="ARBA00004947"/>
    </source>
</evidence>
<evidence type="ECO:0000256" key="1">
    <source>
        <dbReference type="ARBA" id="ARBA00000083"/>
    </source>
</evidence>